<proteinExistence type="predicted"/>
<protein>
    <recommendedName>
        <fullName evidence="3">PqqD family protein</fullName>
    </recommendedName>
</protein>
<evidence type="ECO:0000313" key="2">
    <source>
        <dbReference type="Proteomes" id="UP000652176"/>
    </source>
</evidence>
<evidence type="ECO:0008006" key="3">
    <source>
        <dbReference type="Google" id="ProtNLM"/>
    </source>
</evidence>
<dbReference type="EMBL" id="JACXSS010000001">
    <property type="protein sequence ID" value="MBD9357768.1"/>
    <property type="molecule type" value="Genomic_DNA"/>
</dbReference>
<dbReference type="Proteomes" id="UP000652176">
    <property type="component" value="Unassembled WGS sequence"/>
</dbReference>
<dbReference type="RefSeq" id="WP_192376027.1">
    <property type="nucleotide sequence ID" value="NZ_CAJHIV010000001.1"/>
</dbReference>
<comment type="caution">
    <text evidence="1">The sequence shown here is derived from an EMBL/GenBank/DDBJ whole genome shotgun (WGS) entry which is preliminary data.</text>
</comment>
<organism evidence="1 2">
    <name type="scientific">Methylomonas albis</name>
    <dbReference type="NCBI Taxonomy" id="1854563"/>
    <lineage>
        <taxon>Bacteria</taxon>
        <taxon>Pseudomonadati</taxon>
        <taxon>Pseudomonadota</taxon>
        <taxon>Gammaproteobacteria</taxon>
        <taxon>Methylococcales</taxon>
        <taxon>Methylococcaceae</taxon>
        <taxon>Methylomonas</taxon>
    </lineage>
</organism>
<keyword evidence="2" id="KW-1185">Reference proteome</keyword>
<gene>
    <name evidence="1" type="ORF">IE877_18160</name>
</gene>
<name>A0ABR9D3T1_9GAMM</name>
<sequence length="88" mass="10147">MVYQWQALVSVADWGDELVLYDRQSGETHLFSGASKDILTFSLSQRRFNIPNLIDNVKERFEDLQGTETFVVSTLESLIHKKLISIEK</sequence>
<reference evidence="1 2" key="1">
    <citation type="submission" date="2020-09" db="EMBL/GenBank/DDBJ databases">
        <title>Methylomonas albis sp. nov. and Methylomonas fluvii sp. nov.: Two cold-adapted methanotrophs from the River Elbe and an amended description of Methylovulum psychrotolerans strain Eb1.</title>
        <authorList>
            <person name="Bussmann I.K."/>
            <person name="Klings K.-W."/>
            <person name="Warnstedt J."/>
            <person name="Hoppert M."/>
            <person name="Saborowski A."/>
            <person name="Horn F."/>
            <person name="Liebner S."/>
        </authorList>
    </citation>
    <scope>NUCLEOTIDE SEQUENCE [LARGE SCALE GENOMIC DNA]</scope>
    <source>
        <strain evidence="1 2">EbA</strain>
    </source>
</reference>
<accession>A0ABR9D3T1</accession>
<evidence type="ECO:0000313" key="1">
    <source>
        <dbReference type="EMBL" id="MBD9357768.1"/>
    </source>
</evidence>